<feature type="domain" description="DinB-like" evidence="6">
    <location>
        <begin position="43"/>
        <end position="168"/>
    </location>
</feature>
<dbReference type="RefSeq" id="XP_043132027.1">
    <property type="nucleotide sequence ID" value="XM_043284486.1"/>
</dbReference>
<feature type="domain" description="Sulfatase-modifying factor enzyme-like" evidence="5">
    <location>
        <begin position="230"/>
        <end position="480"/>
    </location>
</feature>
<evidence type="ECO:0008006" key="9">
    <source>
        <dbReference type="Google" id="ProtNLM"/>
    </source>
</evidence>
<dbReference type="InterPro" id="IPR051128">
    <property type="entry name" value="EgtD_Methyltrsf_superfamily"/>
</dbReference>
<evidence type="ECO:0000256" key="2">
    <source>
        <dbReference type="ARBA" id="ARBA00023004"/>
    </source>
</evidence>
<feature type="region of interest" description="Disordered" evidence="4">
    <location>
        <begin position="349"/>
        <end position="369"/>
    </location>
</feature>
<protein>
    <recommendedName>
        <fullName evidence="9">Sulfatase-modifying factor enzyme domain-containing protein</fullName>
    </recommendedName>
</protein>
<dbReference type="InterPro" id="IPR016187">
    <property type="entry name" value="CTDL_fold"/>
</dbReference>
<dbReference type="InterPro" id="IPR034660">
    <property type="entry name" value="DinB/YfiT-like"/>
</dbReference>
<dbReference type="InterPro" id="IPR005532">
    <property type="entry name" value="SUMF_dom"/>
</dbReference>
<evidence type="ECO:0000313" key="8">
    <source>
        <dbReference type="Proteomes" id="UP000637239"/>
    </source>
</evidence>
<dbReference type="Pfam" id="PF12867">
    <property type="entry name" value="DinB_2"/>
    <property type="match status" value="1"/>
</dbReference>
<dbReference type="InterPro" id="IPR042095">
    <property type="entry name" value="SUMF_sf"/>
</dbReference>
<evidence type="ECO:0000256" key="4">
    <source>
        <dbReference type="SAM" id="MobiDB-lite"/>
    </source>
</evidence>
<dbReference type="GeneID" id="66977864"/>
<feature type="compositionally biased region" description="Basic and acidic residues" evidence="4">
    <location>
        <begin position="349"/>
        <end position="363"/>
    </location>
</feature>
<evidence type="ECO:0000259" key="5">
    <source>
        <dbReference type="Pfam" id="PF03781"/>
    </source>
</evidence>
<dbReference type="Gene3D" id="3.90.1580.10">
    <property type="entry name" value="paralog of FGE (formylglycine-generating enzyme)"/>
    <property type="match status" value="1"/>
</dbReference>
<evidence type="ECO:0000259" key="6">
    <source>
        <dbReference type="Pfam" id="PF12867"/>
    </source>
</evidence>
<dbReference type="Pfam" id="PF03781">
    <property type="entry name" value="FGE-sulfatase"/>
    <property type="match status" value="1"/>
</dbReference>
<dbReference type="KEGG" id="ache:ACHE_10907A"/>
<sequence>MDSSSTSPSPYAFPLRPTDYAPKPVPSIQEWRQLWKAWELVTLKMIPNEALHEKPIPLRNELIFYLGHIPTFEDIHLSRATKEPPIEPVYYQTIFERGIDPDVDNPENCQDHSEVPDTWPSLDEILSFREKVCARIEALYQTDKPWSDRTIGRALWIGFEHEGLHLETFLWMSILSPNVQSPPGVERPDFEGMAREAAGQRVENQWFPVKARTFPIGINNAEDDSGDGYFAWDNERGPYDAVVHGFEAQARPVCIGEYAKYLVETSKMDNIPVSWTPMTMPLTNGHGSSGDAVENFIEGLTIKTVFGPVPLKLAVDWPVYISYNDAAAYADWAGARLPTLHEARSIHRQVEEGKATENNDLPRDQLPTSSREDIYIDMTGYNTGFNHFHPTPVTHKGNQLCGQSDLGGAYEWTSSNFTPQPGFKPMDIYPGYSADFMDEKHIVVVGGTWALHPRISGKRTFLNWWQKNYPYPWVTPRLVRDV</sequence>
<dbReference type="PANTHER" id="PTHR43397:SF1">
    <property type="entry name" value="ERGOTHIONEINE BIOSYNTHESIS PROTEIN 1"/>
    <property type="match status" value="1"/>
</dbReference>
<organism evidence="7 8">
    <name type="scientific">Aspergillus chevalieri</name>
    <name type="common">Eurotium chevalieri</name>
    <dbReference type="NCBI Taxonomy" id="182096"/>
    <lineage>
        <taxon>Eukaryota</taxon>
        <taxon>Fungi</taxon>
        <taxon>Dikarya</taxon>
        <taxon>Ascomycota</taxon>
        <taxon>Pezizomycotina</taxon>
        <taxon>Eurotiomycetes</taxon>
        <taxon>Eurotiomycetidae</taxon>
        <taxon>Eurotiales</taxon>
        <taxon>Aspergillaceae</taxon>
        <taxon>Aspergillus</taxon>
        <taxon>Aspergillus subgen. Aspergillus</taxon>
    </lineage>
</organism>
<evidence type="ECO:0000256" key="3">
    <source>
        <dbReference type="ARBA" id="ARBA00037882"/>
    </source>
</evidence>
<reference evidence="7" key="2">
    <citation type="submission" date="2021-02" db="EMBL/GenBank/DDBJ databases">
        <title>Aspergillus chevalieri M1 genome sequence.</title>
        <authorList>
            <person name="Kadooka C."/>
            <person name="Mori K."/>
            <person name="Futagami T."/>
        </authorList>
    </citation>
    <scope>NUCLEOTIDE SEQUENCE</scope>
    <source>
        <strain evidence="7">M1</strain>
    </source>
</reference>
<comment type="pathway">
    <text evidence="3">Amino-acid biosynthesis; ergothioneine biosynthesis.</text>
</comment>
<dbReference type="InterPro" id="IPR024775">
    <property type="entry name" value="DinB-like"/>
</dbReference>
<keyword evidence="1" id="KW-0560">Oxidoreductase</keyword>
<dbReference type="PANTHER" id="PTHR43397">
    <property type="entry name" value="ERGOTHIONEINE BIOSYNTHESIS PROTEIN 1"/>
    <property type="match status" value="1"/>
</dbReference>
<dbReference type="SUPFAM" id="SSF56436">
    <property type="entry name" value="C-type lectin-like"/>
    <property type="match status" value="1"/>
</dbReference>
<dbReference type="SUPFAM" id="SSF109854">
    <property type="entry name" value="DinB/YfiT-like putative metalloenzymes"/>
    <property type="match status" value="1"/>
</dbReference>
<dbReference type="EMBL" id="AP024416">
    <property type="protein sequence ID" value="BCR83505.1"/>
    <property type="molecule type" value="Genomic_DNA"/>
</dbReference>
<dbReference type="Proteomes" id="UP000637239">
    <property type="component" value="Chromosome 1"/>
</dbReference>
<keyword evidence="2" id="KW-0408">Iron</keyword>
<dbReference type="AlphaFoldDB" id="A0A7R7VET9"/>
<keyword evidence="8" id="KW-1185">Reference proteome</keyword>
<accession>A0A7R7VET9</accession>
<name>A0A7R7VET9_ASPCH</name>
<evidence type="ECO:0000256" key="1">
    <source>
        <dbReference type="ARBA" id="ARBA00023002"/>
    </source>
</evidence>
<reference evidence="7" key="1">
    <citation type="submission" date="2021-01" db="EMBL/GenBank/DDBJ databases">
        <authorList>
            <consortium name="Aspergillus chevalieri M1 genome sequencing consortium"/>
            <person name="Kazuki M."/>
            <person name="Futagami T."/>
        </authorList>
    </citation>
    <scope>NUCLEOTIDE SEQUENCE</scope>
    <source>
        <strain evidence="7">M1</strain>
    </source>
</reference>
<proteinExistence type="predicted"/>
<dbReference type="Gene3D" id="1.20.120.450">
    <property type="entry name" value="dinb family like domain"/>
    <property type="match status" value="1"/>
</dbReference>
<evidence type="ECO:0000313" key="7">
    <source>
        <dbReference type="EMBL" id="BCR83505.1"/>
    </source>
</evidence>
<gene>
    <name evidence="7" type="ORF">ACHE_10907A</name>
</gene>